<gene>
    <name evidence="11" type="ORF">IV44_GL000685</name>
</gene>
<dbReference type="AlphaFoldDB" id="A0A0R2KTQ9"/>
<dbReference type="NCBIfam" id="TIGR00589">
    <property type="entry name" value="ogt"/>
    <property type="match status" value="1"/>
</dbReference>
<reference evidence="11 12" key="1">
    <citation type="journal article" date="2015" name="Genome Announc.">
        <title>Expanding the biotechnology potential of lactobacilli through comparative genomics of 213 strains and associated genera.</title>
        <authorList>
            <person name="Sun Z."/>
            <person name="Harris H.M."/>
            <person name="McCann A."/>
            <person name="Guo C."/>
            <person name="Argimon S."/>
            <person name="Zhang W."/>
            <person name="Yang X."/>
            <person name="Jeffery I.B."/>
            <person name="Cooney J.C."/>
            <person name="Kagawa T.F."/>
            <person name="Liu W."/>
            <person name="Song Y."/>
            <person name="Salvetti E."/>
            <person name="Wrobel A."/>
            <person name="Rasinkangas P."/>
            <person name="Parkhill J."/>
            <person name="Rea M.C."/>
            <person name="O'Sullivan O."/>
            <person name="Ritari J."/>
            <person name="Douillard F.P."/>
            <person name="Paul Ross R."/>
            <person name="Yang R."/>
            <person name="Briner A.E."/>
            <person name="Felis G.E."/>
            <person name="de Vos W.M."/>
            <person name="Barrangou R."/>
            <person name="Klaenhammer T.R."/>
            <person name="Caufield P.W."/>
            <person name="Cui Y."/>
            <person name="Zhang H."/>
            <person name="O'Toole P.W."/>
        </authorList>
    </citation>
    <scope>NUCLEOTIDE SEQUENCE [LARGE SCALE GENOMIC DNA]</scope>
    <source>
        <strain evidence="11 12">DSM 16698</strain>
    </source>
</reference>
<dbReference type="CDD" id="cd06445">
    <property type="entry name" value="ATase"/>
    <property type="match status" value="1"/>
</dbReference>
<keyword evidence="4 8" id="KW-0808">Transferase</keyword>
<sequence>MSAKLTGTSQAKESEELKNYSLTLETPIGLLKITANDKAIIAIKPIEVEKNRLLSEDANELVKKCAQELKEYLAGQRTNFDLPLAPKGTDFQEQVWQTLQKIPYGETRTYGEVAQMMGKPKAARAIGMANHTNPILILIPCHRVIGVNGSLTGYAVGIENKKYLLELEKSKEKV</sequence>
<organism evidence="11 12">
    <name type="scientific">Lactobacillus amylovorus subsp. animalium DSM 16698</name>
    <dbReference type="NCBI Taxonomy" id="695563"/>
    <lineage>
        <taxon>Bacteria</taxon>
        <taxon>Bacillati</taxon>
        <taxon>Bacillota</taxon>
        <taxon>Bacilli</taxon>
        <taxon>Lactobacillales</taxon>
        <taxon>Lactobacillaceae</taxon>
        <taxon>Lactobacillus</taxon>
        <taxon>Lactobacillus amylovorus subsp. animalium</taxon>
    </lineage>
</organism>
<evidence type="ECO:0000256" key="4">
    <source>
        <dbReference type="ARBA" id="ARBA00022679"/>
    </source>
</evidence>
<comment type="catalytic activity">
    <reaction evidence="7 8">
        <text>a 6-O-methyl-2'-deoxyguanosine in DNA + L-cysteinyl-[protein] = S-methyl-L-cysteinyl-[protein] + a 2'-deoxyguanosine in DNA</text>
        <dbReference type="Rhea" id="RHEA:24000"/>
        <dbReference type="Rhea" id="RHEA-COMP:10131"/>
        <dbReference type="Rhea" id="RHEA-COMP:10132"/>
        <dbReference type="Rhea" id="RHEA-COMP:11367"/>
        <dbReference type="Rhea" id="RHEA-COMP:11368"/>
        <dbReference type="ChEBI" id="CHEBI:29950"/>
        <dbReference type="ChEBI" id="CHEBI:82612"/>
        <dbReference type="ChEBI" id="CHEBI:85445"/>
        <dbReference type="ChEBI" id="CHEBI:85448"/>
        <dbReference type="EC" id="2.1.1.63"/>
    </reaction>
</comment>
<proteinExistence type="inferred from homology"/>
<dbReference type="FunFam" id="1.10.10.10:FF:000337">
    <property type="entry name" value="Methylated-DNA--protein-cysteine methyltransferase"/>
    <property type="match status" value="1"/>
</dbReference>
<dbReference type="PATRIC" id="fig|695563.3.peg.737"/>
<evidence type="ECO:0000313" key="12">
    <source>
        <dbReference type="Proteomes" id="UP000051529"/>
    </source>
</evidence>
<keyword evidence="5 8" id="KW-0227">DNA damage</keyword>
<evidence type="ECO:0000259" key="10">
    <source>
        <dbReference type="Pfam" id="PF02870"/>
    </source>
</evidence>
<dbReference type="Proteomes" id="UP000051529">
    <property type="component" value="Unassembled WGS sequence"/>
</dbReference>
<feature type="domain" description="Methylguanine DNA methyltransferase ribonuclease-like" evidence="10">
    <location>
        <begin position="23"/>
        <end position="86"/>
    </location>
</feature>
<dbReference type="SUPFAM" id="SSF53155">
    <property type="entry name" value="Methylated DNA-protein cysteine methyltransferase domain"/>
    <property type="match status" value="1"/>
</dbReference>
<comment type="miscellaneous">
    <text evidence="8">This enzyme catalyzes only one turnover and therefore is not strictly catalytic. According to one definition, an enzyme is a biocatalyst that acts repeatedly and over many reaction cycles.</text>
</comment>
<keyword evidence="6 8" id="KW-0234">DNA repair</keyword>
<keyword evidence="2 8" id="KW-0963">Cytoplasm</keyword>
<comment type="function">
    <text evidence="8">Involved in the cellular defense against the biological effects of O6-methylguanine (O6-MeG) and O4-methylthymine (O4-MeT) in DNA. Repairs the methylated nucleobase in DNA by stoichiometrically transferring the methyl group to a cysteine residue in the enzyme. This is a suicide reaction: the enzyme is irreversibly inactivated.</text>
</comment>
<comment type="caution">
    <text evidence="11">The sequence shown here is derived from an EMBL/GenBank/DDBJ whole genome shotgun (WGS) entry which is preliminary data.</text>
</comment>
<dbReference type="GO" id="GO:0003908">
    <property type="term" value="F:methylated-DNA-[protein]-cysteine S-methyltransferase activity"/>
    <property type="evidence" value="ECO:0007669"/>
    <property type="project" value="UniProtKB-UniRule"/>
</dbReference>
<dbReference type="InterPro" id="IPR008332">
    <property type="entry name" value="MethylG_MeTrfase_N"/>
</dbReference>
<evidence type="ECO:0000256" key="2">
    <source>
        <dbReference type="ARBA" id="ARBA00022490"/>
    </source>
</evidence>
<comment type="subcellular location">
    <subcellularLocation>
        <location evidence="8">Cytoplasm</location>
    </subcellularLocation>
</comment>
<dbReference type="HAMAP" id="MF_00772">
    <property type="entry name" value="OGT"/>
    <property type="match status" value="1"/>
</dbReference>
<evidence type="ECO:0000256" key="7">
    <source>
        <dbReference type="ARBA" id="ARBA00049348"/>
    </source>
</evidence>
<dbReference type="InterPro" id="IPR014048">
    <property type="entry name" value="MethylDNA_cys_MeTrfase_DNA-bd"/>
</dbReference>
<feature type="domain" description="Methylated-DNA-[protein]-cysteine S-methyltransferase DNA binding" evidence="9">
    <location>
        <begin position="90"/>
        <end position="169"/>
    </location>
</feature>
<dbReference type="EC" id="2.1.1.63" evidence="8"/>
<dbReference type="InterPro" id="IPR036217">
    <property type="entry name" value="MethylDNA_cys_MeTrfase_DNAb"/>
</dbReference>
<dbReference type="InterPro" id="IPR036631">
    <property type="entry name" value="MGMT_N_sf"/>
</dbReference>
<dbReference type="Gene3D" id="1.10.10.10">
    <property type="entry name" value="Winged helix-like DNA-binding domain superfamily/Winged helix DNA-binding domain"/>
    <property type="match status" value="1"/>
</dbReference>
<dbReference type="PROSITE" id="PS00374">
    <property type="entry name" value="MGMT"/>
    <property type="match status" value="1"/>
</dbReference>
<evidence type="ECO:0000313" key="11">
    <source>
        <dbReference type="EMBL" id="KRN90412.1"/>
    </source>
</evidence>
<dbReference type="GO" id="GO:0032259">
    <property type="term" value="P:methylation"/>
    <property type="evidence" value="ECO:0007669"/>
    <property type="project" value="UniProtKB-KW"/>
</dbReference>
<dbReference type="PANTHER" id="PTHR10815:SF13">
    <property type="entry name" value="METHYLATED-DNA--PROTEIN-CYSTEINE METHYLTRANSFERASE"/>
    <property type="match status" value="1"/>
</dbReference>
<evidence type="ECO:0000256" key="1">
    <source>
        <dbReference type="ARBA" id="ARBA00001286"/>
    </source>
</evidence>
<dbReference type="Pfam" id="PF01035">
    <property type="entry name" value="DNA_binding_1"/>
    <property type="match status" value="1"/>
</dbReference>
<dbReference type="InterPro" id="IPR036388">
    <property type="entry name" value="WH-like_DNA-bd_sf"/>
</dbReference>
<dbReference type="InterPro" id="IPR023546">
    <property type="entry name" value="MGMT"/>
</dbReference>
<evidence type="ECO:0000256" key="3">
    <source>
        <dbReference type="ARBA" id="ARBA00022603"/>
    </source>
</evidence>
<dbReference type="InterPro" id="IPR001497">
    <property type="entry name" value="MethylDNA_cys_MeTrfase_AS"/>
</dbReference>
<keyword evidence="3 8" id="KW-0489">Methyltransferase</keyword>
<dbReference type="GO" id="GO:0006307">
    <property type="term" value="P:DNA alkylation repair"/>
    <property type="evidence" value="ECO:0007669"/>
    <property type="project" value="UniProtKB-UniRule"/>
</dbReference>
<accession>A0A0R2KTQ9</accession>
<evidence type="ECO:0000256" key="8">
    <source>
        <dbReference type="HAMAP-Rule" id="MF_00772"/>
    </source>
</evidence>
<evidence type="ECO:0000256" key="5">
    <source>
        <dbReference type="ARBA" id="ARBA00022763"/>
    </source>
</evidence>
<dbReference type="EMBL" id="JQBQ01000022">
    <property type="protein sequence ID" value="KRN90412.1"/>
    <property type="molecule type" value="Genomic_DNA"/>
</dbReference>
<dbReference type="PANTHER" id="PTHR10815">
    <property type="entry name" value="METHYLATED-DNA--PROTEIN-CYSTEINE METHYLTRANSFERASE"/>
    <property type="match status" value="1"/>
</dbReference>
<dbReference type="Pfam" id="PF02870">
    <property type="entry name" value="Methyltransf_1N"/>
    <property type="match status" value="1"/>
</dbReference>
<comment type="similarity">
    <text evidence="8">Belongs to the MGMT family.</text>
</comment>
<evidence type="ECO:0000259" key="9">
    <source>
        <dbReference type="Pfam" id="PF01035"/>
    </source>
</evidence>
<dbReference type="GO" id="GO:0005737">
    <property type="term" value="C:cytoplasm"/>
    <property type="evidence" value="ECO:0007669"/>
    <property type="project" value="UniProtKB-SubCell"/>
</dbReference>
<dbReference type="RefSeq" id="WP_056985507.1">
    <property type="nucleotide sequence ID" value="NZ_JQBQ01000022.1"/>
</dbReference>
<protein>
    <recommendedName>
        <fullName evidence="8">Methylated-DNA--protein-cysteine methyltransferase</fullName>
        <ecNumber evidence="8">2.1.1.63</ecNumber>
    </recommendedName>
    <alternativeName>
        <fullName evidence="8">6-O-methylguanine-DNA methyltransferase</fullName>
        <shortName evidence="8">MGMT</shortName>
    </alternativeName>
    <alternativeName>
        <fullName evidence="8">O-6-methylguanine-DNA-alkyltransferase</fullName>
    </alternativeName>
</protein>
<evidence type="ECO:0000256" key="6">
    <source>
        <dbReference type="ARBA" id="ARBA00023204"/>
    </source>
</evidence>
<feature type="active site" description="Nucleophile; methyl group acceptor" evidence="8">
    <location>
        <position position="141"/>
    </location>
</feature>
<comment type="catalytic activity">
    <reaction evidence="1 8">
        <text>a 4-O-methyl-thymidine in DNA + L-cysteinyl-[protein] = a thymidine in DNA + S-methyl-L-cysteinyl-[protein]</text>
        <dbReference type="Rhea" id="RHEA:53428"/>
        <dbReference type="Rhea" id="RHEA-COMP:10131"/>
        <dbReference type="Rhea" id="RHEA-COMP:10132"/>
        <dbReference type="Rhea" id="RHEA-COMP:13555"/>
        <dbReference type="Rhea" id="RHEA-COMP:13556"/>
        <dbReference type="ChEBI" id="CHEBI:29950"/>
        <dbReference type="ChEBI" id="CHEBI:82612"/>
        <dbReference type="ChEBI" id="CHEBI:137386"/>
        <dbReference type="ChEBI" id="CHEBI:137387"/>
        <dbReference type="EC" id="2.1.1.63"/>
    </reaction>
</comment>
<name>A0A0R2KTQ9_LACAM</name>
<dbReference type="Gene3D" id="3.30.160.70">
    <property type="entry name" value="Methylated DNA-protein cysteine methyltransferase domain"/>
    <property type="match status" value="1"/>
</dbReference>
<dbReference type="SUPFAM" id="SSF46767">
    <property type="entry name" value="Methylated DNA-protein cysteine methyltransferase, C-terminal domain"/>
    <property type="match status" value="1"/>
</dbReference>